<reference evidence="2" key="2">
    <citation type="journal article" date="2023" name="IMA Fungus">
        <title>Comparative genomic study of the Penicillium genus elucidates a diverse pangenome and 15 lateral gene transfer events.</title>
        <authorList>
            <person name="Petersen C."/>
            <person name="Sorensen T."/>
            <person name="Nielsen M.R."/>
            <person name="Sondergaard T.E."/>
            <person name="Sorensen J.L."/>
            <person name="Fitzpatrick D.A."/>
            <person name="Frisvad J.C."/>
            <person name="Nielsen K.L."/>
        </authorList>
    </citation>
    <scope>NUCLEOTIDE SEQUENCE</scope>
    <source>
        <strain evidence="2">IBT 21917</strain>
    </source>
</reference>
<reference evidence="2" key="1">
    <citation type="submission" date="2022-11" db="EMBL/GenBank/DDBJ databases">
        <authorList>
            <person name="Petersen C."/>
        </authorList>
    </citation>
    <scope>NUCLEOTIDE SEQUENCE</scope>
    <source>
        <strain evidence="2">IBT 21917</strain>
    </source>
</reference>
<evidence type="ECO:0000313" key="3">
    <source>
        <dbReference type="Proteomes" id="UP001146351"/>
    </source>
</evidence>
<protein>
    <submittedName>
        <fullName evidence="2">Uncharacterized protein</fullName>
    </submittedName>
</protein>
<feature type="signal peptide" evidence="1">
    <location>
        <begin position="1"/>
        <end position="29"/>
    </location>
</feature>
<feature type="chain" id="PRO_5040964818" evidence="1">
    <location>
        <begin position="30"/>
        <end position="277"/>
    </location>
</feature>
<evidence type="ECO:0000256" key="1">
    <source>
        <dbReference type="SAM" id="SignalP"/>
    </source>
</evidence>
<sequence length="277" mass="30904">MEPQSPSAAQKVLALPELLSLIMFWLTQGHDNNGHQSYAVNAYHVATLFSCALVNRVWFHEAVRYLWNWRSNTLAISLPQTLTGVSPWRRRMYADIITSATLVEANKFTIQANNSALACLSFPKLTTLTLVLNAGLQRLNIPSIDAPVLKTVRLRIGSTSKMVVEAKFKLHFGIEFPWRRHYQTRAGVLSLLCPKHTLRRGIARMFVRQVPETVGYPRVLVFGPEVSLTEATLEVLIQGLPGVVLVTEHPGFVVNAAAEAVRLMQLNSVPIAPYSPR</sequence>
<keyword evidence="1" id="KW-0732">Signal</keyword>
<comment type="caution">
    <text evidence="2">The sequence shown here is derived from an EMBL/GenBank/DDBJ whole genome shotgun (WGS) entry which is preliminary data.</text>
</comment>
<evidence type="ECO:0000313" key="2">
    <source>
        <dbReference type="EMBL" id="KAJ5161409.1"/>
    </source>
</evidence>
<dbReference type="AlphaFoldDB" id="A0A9W9I005"/>
<keyword evidence="3" id="KW-1185">Reference proteome</keyword>
<accession>A0A9W9I005</accession>
<dbReference type="EMBL" id="JAPQKO010000005">
    <property type="protein sequence ID" value="KAJ5161409.1"/>
    <property type="molecule type" value="Genomic_DNA"/>
</dbReference>
<organism evidence="2 3">
    <name type="scientific">Penicillium capsulatum</name>
    <dbReference type="NCBI Taxonomy" id="69766"/>
    <lineage>
        <taxon>Eukaryota</taxon>
        <taxon>Fungi</taxon>
        <taxon>Dikarya</taxon>
        <taxon>Ascomycota</taxon>
        <taxon>Pezizomycotina</taxon>
        <taxon>Eurotiomycetes</taxon>
        <taxon>Eurotiomycetidae</taxon>
        <taxon>Eurotiales</taxon>
        <taxon>Aspergillaceae</taxon>
        <taxon>Penicillium</taxon>
    </lineage>
</organism>
<dbReference type="OrthoDB" id="2305901at2759"/>
<name>A0A9W9I005_9EURO</name>
<gene>
    <name evidence="2" type="ORF">N7492_006801</name>
</gene>
<dbReference type="Proteomes" id="UP001146351">
    <property type="component" value="Unassembled WGS sequence"/>
</dbReference>
<proteinExistence type="predicted"/>